<dbReference type="GO" id="GO:0005886">
    <property type="term" value="C:plasma membrane"/>
    <property type="evidence" value="ECO:0007669"/>
    <property type="project" value="InterPro"/>
</dbReference>
<dbReference type="InterPro" id="IPR026265">
    <property type="entry name" value="LptC"/>
</dbReference>
<protein>
    <submittedName>
        <fullName evidence="1">LPS export ABC transporter periplasmic protein LptC</fullName>
    </submittedName>
</protein>
<dbReference type="Pfam" id="PF06835">
    <property type="entry name" value="LptC"/>
    <property type="match status" value="1"/>
</dbReference>
<proteinExistence type="predicted"/>
<gene>
    <name evidence="1" type="primary">lptC</name>
    <name evidence="1" type="ORF">IC235_14930</name>
</gene>
<dbReference type="EMBL" id="JACXAD010000017">
    <property type="protein sequence ID" value="MBD2769184.1"/>
    <property type="molecule type" value="Genomic_DNA"/>
</dbReference>
<dbReference type="Gene3D" id="2.60.450.10">
    <property type="entry name" value="Lipopolysaccharide (LPS) transport protein A like domain"/>
    <property type="match status" value="1"/>
</dbReference>
<evidence type="ECO:0000313" key="2">
    <source>
        <dbReference type="Proteomes" id="UP000612233"/>
    </source>
</evidence>
<comment type="caution">
    <text evidence="1">The sequence shown here is derived from an EMBL/GenBank/DDBJ whole genome shotgun (WGS) entry which is preliminary data.</text>
</comment>
<dbReference type="AlphaFoldDB" id="A0A927BFN2"/>
<keyword evidence="2" id="KW-1185">Reference proteome</keyword>
<accession>A0A927BFN2</accession>
<sequence>MGPRVPATSRKTISGANWVLRSTTVGSSSGACSNQYASNGFNDLHKLRHWWGGATLLALLALVGCDKKENTGPRLVYTGPFRESTNVLTLYSDSAKLKFQLTAPLEQQFENGDFLYPKGIVVTFYSADGKKSVVNTLTAKYAKIDKAKNVYTMRGAVRVVNVPQEQRMDTEELFFDKNKQMIYTDSAMFVKVTTPTEYLTGYGLTANQNFSRYRILRPQGVFAAPTTAAPTKPAR</sequence>
<name>A0A927BFN2_9BACT</name>
<dbReference type="PROSITE" id="PS51257">
    <property type="entry name" value="PROKAR_LIPOPROTEIN"/>
    <property type="match status" value="1"/>
</dbReference>
<dbReference type="Proteomes" id="UP000612233">
    <property type="component" value="Unassembled WGS sequence"/>
</dbReference>
<dbReference type="InterPro" id="IPR010664">
    <property type="entry name" value="LipoPS_assembly_LptC-rel"/>
</dbReference>
<dbReference type="NCBIfam" id="TIGR04409">
    <property type="entry name" value="LptC_YrbK"/>
    <property type="match status" value="1"/>
</dbReference>
<organism evidence="1 2">
    <name type="scientific">Hymenobacter montanus</name>
    <dbReference type="NCBI Taxonomy" id="2771359"/>
    <lineage>
        <taxon>Bacteria</taxon>
        <taxon>Pseudomonadati</taxon>
        <taxon>Bacteroidota</taxon>
        <taxon>Cytophagia</taxon>
        <taxon>Cytophagales</taxon>
        <taxon>Hymenobacteraceae</taxon>
        <taxon>Hymenobacter</taxon>
    </lineage>
</organism>
<evidence type="ECO:0000313" key="1">
    <source>
        <dbReference type="EMBL" id="MBD2769184.1"/>
    </source>
</evidence>
<dbReference type="GO" id="GO:0015221">
    <property type="term" value="F:lipopolysaccharide transmembrane transporter activity"/>
    <property type="evidence" value="ECO:0007669"/>
    <property type="project" value="InterPro"/>
</dbReference>
<reference evidence="1" key="1">
    <citation type="submission" date="2020-09" db="EMBL/GenBank/DDBJ databases">
        <authorList>
            <person name="Kim M.K."/>
        </authorList>
    </citation>
    <scope>NUCLEOTIDE SEQUENCE</scope>
    <source>
        <strain evidence="1">BT664</strain>
    </source>
</reference>